<evidence type="ECO:0000313" key="2">
    <source>
        <dbReference type="Proteomes" id="UP000184603"/>
    </source>
</evidence>
<gene>
    <name evidence="1" type="ORF">SAMN02745220_03634</name>
</gene>
<dbReference type="Proteomes" id="UP000184603">
    <property type="component" value="Unassembled WGS sequence"/>
</dbReference>
<keyword evidence="2" id="KW-1185">Reference proteome</keyword>
<protein>
    <recommendedName>
        <fullName evidence="3">DUF5610 domain-containing protein</fullName>
    </recommendedName>
</protein>
<accession>A0A1M7YDP5</accession>
<dbReference type="EMBL" id="FRFE01000020">
    <property type="protein sequence ID" value="SHO50760.1"/>
    <property type="molecule type" value="Genomic_DNA"/>
</dbReference>
<organism evidence="1 2">
    <name type="scientific">Desulfopila aestuarii DSM 18488</name>
    <dbReference type="NCBI Taxonomy" id="1121416"/>
    <lineage>
        <taxon>Bacteria</taxon>
        <taxon>Pseudomonadati</taxon>
        <taxon>Thermodesulfobacteriota</taxon>
        <taxon>Desulfobulbia</taxon>
        <taxon>Desulfobulbales</taxon>
        <taxon>Desulfocapsaceae</taxon>
        <taxon>Desulfopila</taxon>
    </lineage>
</organism>
<sequence>MIENTAIQPGINPRIFQQYKAESYSESRQNETVKAVGNSLSVDKVTLSYSTESVTTYDSSMTLQVVHNDGFDLLRGLVINMFKEQGLSLNIPTGNTEPGMEEINLEEITPQEAEQLIADDGYFGVEQTSDRIVDFAIGIAGGDPTRIDAIKAGIDKGFSEAKQAFGDWLPDISYNTYDKVMEKLDDWVNNTTSIQA</sequence>
<dbReference type="STRING" id="1121416.SAMN02745220_03634"/>
<dbReference type="RefSeq" id="WP_073615085.1">
    <property type="nucleotide sequence ID" value="NZ_FRFE01000020.1"/>
</dbReference>
<evidence type="ECO:0008006" key="3">
    <source>
        <dbReference type="Google" id="ProtNLM"/>
    </source>
</evidence>
<reference evidence="1 2" key="1">
    <citation type="submission" date="2016-12" db="EMBL/GenBank/DDBJ databases">
        <authorList>
            <person name="Song W.-J."/>
            <person name="Kurnit D.M."/>
        </authorList>
    </citation>
    <scope>NUCLEOTIDE SEQUENCE [LARGE SCALE GENOMIC DNA]</scope>
    <source>
        <strain evidence="1 2">DSM 18488</strain>
    </source>
</reference>
<name>A0A1M7YDP5_9BACT</name>
<evidence type="ECO:0000313" key="1">
    <source>
        <dbReference type="EMBL" id="SHO50760.1"/>
    </source>
</evidence>
<proteinExistence type="predicted"/>
<dbReference type="AlphaFoldDB" id="A0A1M7YDP5"/>
<dbReference type="OrthoDB" id="49105at2"/>